<dbReference type="GO" id="GO:0046872">
    <property type="term" value="F:metal ion binding"/>
    <property type="evidence" value="ECO:0007669"/>
    <property type="project" value="InterPro"/>
</dbReference>
<dbReference type="Pfam" id="PF11716">
    <property type="entry name" value="MDMPI_N"/>
    <property type="match status" value="1"/>
</dbReference>
<sequence>MSRHSSEDQRELLRLHAEALDTFGRHVRAVTPGQWDDPTPCTDWTVRDLVNHLAAEQLWVPEMLAGRTVAEVGDRFDGDVLGEDPVALWTAAAEAARAGFAEPEALERTVRLSYGPRSAAGYCREMTVDAIIHAWDLAQGIGADARMPEAAARWALAEVTPYADALPSSGLFAPAVPVAEDADPQTRLLGLVGRDASAPFGRG</sequence>
<accession>A0AAU8JS77</accession>
<gene>
    <name evidence="2" type="ORF">ABWK59_07135</name>
</gene>
<dbReference type="InterPro" id="IPR017517">
    <property type="entry name" value="Maleyloyr_isom"/>
</dbReference>
<dbReference type="NCBIfam" id="TIGR03083">
    <property type="entry name" value="maleylpyruvate isomerase family mycothiol-dependent enzyme"/>
    <property type="match status" value="1"/>
</dbReference>
<evidence type="ECO:0000313" key="2">
    <source>
        <dbReference type="EMBL" id="XCM78722.1"/>
    </source>
</evidence>
<dbReference type="SUPFAM" id="SSF109854">
    <property type="entry name" value="DinB/YfiT-like putative metalloenzymes"/>
    <property type="match status" value="1"/>
</dbReference>
<proteinExistence type="predicted"/>
<dbReference type="AlphaFoldDB" id="A0AAU8JS77"/>
<name>A0AAU8JS77_9ACTN</name>
<organism evidence="2">
    <name type="scientific">Kitasatospora camelliae</name>
    <dbReference type="NCBI Taxonomy" id="3156397"/>
    <lineage>
        <taxon>Bacteria</taxon>
        <taxon>Bacillati</taxon>
        <taxon>Actinomycetota</taxon>
        <taxon>Actinomycetes</taxon>
        <taxon>Kitasatosporales</taxon>
        <taxon>Streptomycetaceae</taxon>
        <taxon>Kitasatospora</taxon>
    </lineage>
</organism>
<dbReference type="EMBL" id="CP159872">
    <property type="protein sequence ID" value="XCM78722.1"/>
    <property type="molecule type" value="Genomic_DNA"/>
</dbReference>
<dbReference type="Gene3D" id="1.20.120.450">
    <property type="entry name" value="dinb family like domain"/>
    <property type="match status" value="1"/>
</dbReference>
<feature type="domain" description="Mycothiol-dependent maleylpyruvate isomerase metal-binding" evidence="1">
    <location>
        <begin position="17"/>
        <end position="138"/>
    </location>
</feature>
<dbReference type="NCBIfam" id="TIGR03086">
    <property type="entry name" value="TIGR03086 family metal-binding protein"/>
    <property type="match status" value="1"/>
</dbReference>
<dbReference type="KEGG" id="kcm:ABWK59_07135"/>
<reference evidence="2" key="1">
    <citation type="submission" date="2024-06" db="EMBL/GenBank/DDBJ databases">
        <title>The genome sequences of Kitasatospora sp. strain HUAS MG31.</title>
        <authorList>
            <person name="Mo P."/>
        </authorList>
    </citation>
    <scope>NUCLEOTIDE SEQUENCE</scope>
    <source>
        <strain evidence="2">HUAS MG31</strain>
    </source>
</reference>
<evidence type="ECO:0000259" key="1">
    <source>
        <dbReference type="Pfam" id="PF11716"/>
    </source>
</evidence>
<protein>
    <submittedName>
        <fullName evidence="2">TIGR03086 family metal-binding protein</fullName>
    </submittedName>
</protein>
<dbReference type="InterPro" id="IPR034660">
    <property type="entry name" value="DinB/YfiT-like"/>
</dbReference>
<dbReference type="InterPro" id="IPR024344">
    <property type="entry name" value="MDMPI_metal-binding"/>
</dbReference>
<dbReference type="InterPro" id="IPR017520">
    <property type="entry name" value="CHP03086"/>
</dbReference>
<dbReference type="RefSeq" id="WP_354638843.1">
    <property type="nucleotide sequence ID" value="NZ_CP159872.1"/>
</dbReference>